<comment type="caution">
    <text evidence="10">The sequence shown here is derived from an EMBL/GenBank/DDBJ whole genome shotgun (WGS) entry which is preliminary data.</text>
</comment>
<evidence type="ECO:0000256" key="2">
    <source>
        <dbReference type="ARBA" id="ARBA00009347"/>
    </source>
</evidence>
<dbReference type="Gene3D" id="1.20.140.10">
    <property type="entry name" value="Butyryl-CoA Dehydrogenase, subunit A, domain 3"/>
    <property type="match status" value="1"/>
</dbReference>
<dbReference type="InterPro" id="IPR036250">
    <property type="entry name" value="AcylCo_DH-like_C"/>
</dbReference>
<evidence type="ECO:0000256" key="3">
    <source>
        <dbReference type="ARBA" id="ARBA00022630"/>
    </source>
</evidence>
<evidence type="ECO:0000256" key="4">
    <source>
        <dbReference type="ARBA" id="ARBA00022827"/>
    </source>
</evidence>
<feature type="region of interest" description="Disordered" evidence="6">
    <location>
        <begin position="1"/>
        <end position="20"/>
    </location>
</feature>
<dbReference type="InterPro" id="IPR037069">
    <property type="entry name" value="AcylCoA_DH/ox_N_sf"/>
</dbReference>
<dbReference type="PANTHER" id="PTHR43884:SF9">
    <property type="entry name" value="COMPLEX I ASSEMBLY FACTOR ACAD9, MITOCHONDRIAL"/>
    <property type="match status" value="1"/>
</dbReference>
<dbReference type="InterPro" id="IPR009075">
    <property type="entry name" value="AcylCo_DH/oxidase_C"/>
</dbReference>
<keyword evidence="4 5" id="KW-0274">FAD</keyword>
<comment type="cofactor">
    <cofactor evidence="1 5">
        <name>FAD</name>
        <dbReference type="ChEBI" id="CHEBI:57692"/>
    </cofactor>
</comment>
<dbReference type="EMBL" id="VMNX01000023">
    <property type="protein sequence ID" value="MPY48804.1"/>
    <property type="molecule type" value="Genomic_DNA"/>
</dbReference>
<dbReference type="GO" id="GO:0003995">
    <property type="term" value="F:acyl-CoA dehydrogenase activity"/>
    <property type="evidence" value="ECO:0007669"/>
    <property type="project" value="TreeGrafter"/>
</dbReference>
<dbReference type="InterPro" id="IPR046373">
    <property type="entry name" value="Acyl-CoA_Oxase/DH_mid-dom_sf"/>
</dbReference>
<organism evidence="10 11">
    <name type="scientific">Streptomyces acidicola</name>
    <dbReference type="NCBI Taxonomy" id="2596892"/>
    <lineage>
        <taxon>Bacteria</taxon>
        <taxon>Bacillati</taxon>
        <taxon>Actinomycetota</taxon>
        <taxon>Actinomycetes</taxon>
        <taxon>Kitasatosporales</taxon>
        <taxon>Streptomycetaceae</taxon>
        <taxon>Streptomyces</taxon>
    </lineage>
</organism>
<dbReference type="Pfam" id="PF00441">
    <property type="entry name" value="Acyl-CoA_dh_1"/>
    <property type="match status" value="1"/>
</dbReference>
<dbReference type="GO" id="GO:0050660">
    <property type="term" value="F:flavin adenine dinucleotide binding"/>
    <property type="evidence" value="ECO:0007669"/>
    <property type="project" value="InterPro"/>
</dbReference>
<sequence>MTVEQMLPPSPLKGEHDSLPAVADTGSAARAERLMSFLRKYAEGRVNSALMDDRRSVTPAAILDLGKAGLFGLQVAQKYGGLELSHADAYRVIAQAAVMDTNLALIAGVHNAIGVTPIRVFGDDRTKAMVLPEIARGRSLATLAVSEPGAGSNVQGITTTATAVPGGYVVNGRKCWISLGAWAGHVNLVAKTTDEQGRPTGLSAFLVEGHSDGFVPGPEAVTLGMKAFPQNRIDISNLRLPSEALLGAEGQGMAVAQSAFYGGRGMLGGACVGVMKRCLQLTGRFAARRHVATGTLLHNGRVQQILSECVAATRAVEILVQQVAHDLDSGREVSPELYSACKILATELAFRVADWSVQLLGGRGYLDTNVIGQLFRDIRLLRIFEGATETLTVYMGSVISKEPRNLIELVSGRYRAVGTMELLGKTYDRLVAGLPAADRGLRAALRDKHILASITGELACWGLLSAMTEYTEHRTGTELDRYTAFWAGRQLHDRVQQAGDTKRQFEVLDAAFLSERIADYAREIGDVQQSLAGEDRQLDALLSRP</sequence>
<dbReference type="SUPFAM" id="SSF47203">
    <property type="entry name" value="Acyl-CoA dehydrogenase C-terminal domain-like"/>
    <property type="match status" value="1"/>
</dbReference>
<reference evidence="10 11" key="1">
    <citation type="submission" date="2019-09" db="EMBL/GenBank/DDBJ databases">
        <authorList>
            <person name="Duangmal K."/>
            <person name="Teo W.F.A."/>
            <person name="Lipun K."/>
        </authorList>
    </citation>
    <scope>NUCLEOTIDE SEQUENCE [LARGE SCALE GENOMIC DNA]</scope>
    <source>
        <strain evidence="10 11">K1PN6</strain>
    </source>
</reference>
<evidence type="ECO:0000259" key="9">
    <source>
        <dbReference type="Pfam" id="PF02771"/>
    </source>
</evidence>
<evidence type="ECO:0000256" key="5">
    <source>
        <dbReference type="RuleBase" id="RU362125"/>
    </source>
</evidence>
<evidence type="ECO:0000256" key="1">
    <source>
        <dbReference type="ARBA" id="ARBA00001974"/>
    </source>
</evidence>
<dbReference type="CDD" id="cd00567">
    <property type="entry name" value="ACAD"/>
    <property type="match status" value="1"/>
</dbReference>
<keyword evidence="5" id="KW-0560">Oxidoreductase</keyword>
<protein>
    <submittedName>
        <fullName evidence="10">Acyl-CoA dehydrogenase family protein</fullName>
    </submittedName>
</protein>
<dbReference type="InterPro" id="IPR013786">
    <property type="entry name" value="AcylCoA_DH/ox_N"/>
</dbReference>
<dbReference type="Pfam" id="PF02771">
    <property type="entry name" value="Acyl-CoA_dh_N"/>
    <property type="match status" value="1"/>
</dbReference>
<dbReference type="Gene3D" id="2.40.110.10">
    <property type="entry name" value="Butyryl-CoA Dehydrogenase, subunit A, domain 2"/>
    <property type="match status" value="1"/>
</dbReference>
<accession>A0A5N8WQI0</accession>
<feature type="domain" description="Acyl-CoA dehydrogenase/oxidase N-terminal" evidence="9">
    <location>
        <begin position="36"/>
        <end position="137"/>
    </location>
</feature>
<dbReference type="SUPFAM" id="SSF56645">
    <property type="entry name" value="Acyl-CoA dehydrogenase NM domain-like"/>
    <property type="match status" value="1"/>
</dbReference>
<keyword evidence="11" id="KW-1185">Reference proteome</keyword>
<dbReference type="Pfam" id="PF02770">
    <property type="entry name" value="Acyl-CoA_dh_M"/>
    <property type="match status" value="1"/>
</dbReference>
<evidence type="ECO:0000259" key="8">
    <source>
        <dbReference type="Pfam" id="PF02770"/>
    </source>
</evidence>
<evidence type="ECO:0000259" key="7">
    <source>
        <dbReference type="Pfam" id="PF00441"/>
    </source>
</evidence>
<feature type="domain" description="Acyl-CoA dehydrogenase/oxidase C-terminal" evidence="7">
    <location>
        <begin position="250"/>
        <end position="391"/>
    </location>
</feature>
<evidence type="ECO:0000256" key="6">
    <source>
        <dbReference type="SAM" id="MobiDB-lite"/>
    </source>
</evidence>
<dbReference type="AlphaFoldDB" id="A0A5N8WQI0"/>
<name>A0A5N8WQI0_9ACTN</name>
<comment type="similarity">
    <text evidence="2 5">Belongs to the acyl-CoA dehydrogenase family.</text>
</comment>
<dbReference type="Gene3D" id="1.10.540.10">
    <property type="entry name" value="Acyl-CoA dehydrogenase/oxidase, N-terminal domain"/>
    <property type="match status" value="1"/>
</dbReference>
<keyword evidence="3 5" id="KW-0285">Flavoprotein</keyword>
<feature type="domain" description="Acyl-CoA oxidase/dehydrogenase middle" evidence="8">
    <location>
        <begin position="143"/>
        <end position="237"/>
    </location>
</feature>
<evidence type="ECO:0000313" key="11">
    <source>
        <dbReference type="Proteomes" id="UP000373149"/>
    </source>
</evidence>
<gene>
    <name evidence="10" type="ORF">FPZ41_09580</name>
</gene>
<dbReference type="PANTHER" id="PTHR43884">
    <property type="entry name" value="ACYL-COA DEHYDROGENASE"/>
    <property type="match status" value="1"/>
</dbReference>
<dbReference type="Proteomes" id="UP000373149">
    <property type="component" value="Unassembled WGS sequence"/>
</dbReference>
<dbReference type="InterPro" id="IPR006091">
    <property type="entry name" value="Acyl-CoA_Oxase/DH_mid-dom"/>
</dbReference>
<dbReference type="InterPro" id="IPR009100">
    <property type="entry name" value="AcylCoA_DH/oxidase_NM_dom_sf"/>
</dbReference>
<proteinExistence type="inferred from homology"/>
<evidence type="ECO:0000313" key="10">
    <source>
        <dbReference type="EMBL" id="MPY48804.1"/>
    </source>
</evidence>